<gene>
    <name evidence="2" type="ORF">GCM10023351_10840</name>
</gene>
<dbReference type="Proteomes" id="UP001501645">
    <property type="component" value="Unassembled WGS sequence"/>
</dbReference>
<organism evidence="2 3">
    <name type="scientific">Microbacterium gilvum</name>
    <dbReference type="NCBI Taxonomy" id="1336204"/>
    <lineage>
        <taxon>Bacteria</taxon>
        <taxon>Bacillati</taxon>
        <taxon>Actinomycetota</taxon>
        <taxon>Actinomycetes</taxon>
        <taxon>Micrococcales</taxon>
        <taxon>Microbacteriaceae</taxon>
        <taxon>Microbacterium</taxon>
    </lineage>
</organism>
<evidence type="ECO:0008006" key="4">
    <source>
        <dbReference type="Google" id="ProtNLM"/>
    </source>
</evidence>
<keyword evidence="3" id="KW-1185">Reference proteome</keyword>
<sequence length="127" mass="12396">MRAGVAGRIASLLVGIEAACVLALAGWQVVALGSADVTSYPSAIALLVLTLVGAAAVAAFAVGIARDRSWARSGAIVVQLLVVAVAIGAATGEFAHPGTAVALAAPALGVFALLLLAVRDAGRAPQS</sequence>
<dbReference type="RefSeq" id="WP_345436738.1">
    <property type="nucleotide sequence ID" value="NZ_BAABKO010000001.1"/>
</dbReference>
<feature type="transmembrane region" description="Helical" evidence="1">
    <location>
        <begin position="12"/>
        <end position="30"/>
    </location>
</feature>
<reference evidence="3" key="1">
    <citation type="journal article" date="2019" name="Int. J. Syst. Evol. Microbiol.">
        <title>The Global Catalogue of Microorganisms (GCM) 10K type strain sequencing project: providing services to taxonomists for standard genome sequencing and annotation.</title>
        <authorList>
            <consortium name="The Broad Institute Genomics Platform"/>
            <consortium name="The Broad Institute Genome Sequencing Center for Infectious Disease"/>
            <person name="Wu L."/>
            <person name="Ma J."/>
        </authorList>
    </citation>
    <scope>NUCLEOTIDE SEQUENCE [LARGE SCALE GENOMIC DNA]</scope>
    <source>
        <strain evidence="3">JCM 18537</strain>
    </source>
</reference>
<evidence type="ECO:0000313" key="3">
    <source>
        <dbReference type="Proteomes" id="UP001501645"/>
    </source>
</evidence>
<comment type="caution">
    <text evidence="2">The sequence shown here is derived from an EMBL/GenBank/DDBJ whole genome shotgun (WGS) entry which is preliminary data.</text>
</comment>
<keyword evidence="1" id="KW-0472">Membrane</keyword>
<evidence type="ECO:0000313" key="2">
    <source>
        <dbReference type="EMBL" id="GAA4768997.1"/>
    </source>
</evidence>
<feature type="transmembrane region" description="Helical" evidence="1">
    <location>
        <begin position="74"/>
        <end position="92"/>
    </location>
</feature>
<dbReference type="EMBL" id="BAABKO010000001">
    <property type="protein sequence ID" value="GAA4768997.1"/>
    <property type="molecule type" value="Genomic_DNA"/>
</dbReference>
<accession>A0ABP8ZZE3</accession>
<name>A0ABP8ZZE3_9MICO</name>
<keyword evidence="1" id="KW-1133">Transmembrane helix</keyword>
<feature type="transmembrane region" description="Helical" evidence="1">
    <location>
        <begin position="42"/>
        <end position="62"/>
    </location>
</feature>
<evidence type="ECO:0000256" key="1">
    <source>
        <dbReference type="SAM" id="Phobius"/>
    </source>
</evidence>
<protein>
    <recommendedName>
        <fullName evidence="4">Histidine kinase</fullName>
    </recommendedName>
</protein>
<keyword evidence="1" id="KW-0812">Transmembrane</keyword>
<proteinExistence type="predicted"/>
<feature type="transmembrane region" description="Helical" evidence="1">
    <location>
        <begin position="98"/>
        <end position="118"/>
    </location>
</feature>